<dbReference type="AlphaFoldDB" id="A0AAN6UFK7"/>
<reference evidence="2" key="1">
    <citation type="journal article" date="2023" name="Mol. Phylogenet. Evol.">
        <title>Genome-scale phylogeny and comparative genomics of the fungal order Sordariales.</title>
        <authorList>
            <person name="Hensen N."/>
            <person name="Bonometti L."/>
            <person name="Westerberg I."/>
            <person name="Brannstrom I.O."/>
            <person name="Guillou S."/>
            <person name="Cros-Aarteil S."/>
            <person name="Calhoun S."/>
            <person name="Haridas S."/>
            <person name="Kuo A."/>
            <person name="Mondo S."/>
            <person name="Pangilinan J."/>
            <person name="Riley R."/>
            <person name="LaButti K."/>
            <person name="Andreopoulos B."/>
            <person name="Lipzen A."/>
            <person name="Chen C."/>
            <person name="Yan M."/>
            <person name="Daum C."/>
            <person name="Ng V."/>
            <person name="Clum A."/>
            <person name="Steindorff A."/>
            <person name="Ohm R.A."/>
            <person name="Martin F."/>
            <person name="Silar P."/>
            <person name="Natvig D.O."/>
            <person name="Lalanne C."/>
            <person name="Gautier V."/>
            <person name="Ament-Velasquez S.L."/>
            <person name="Kruys A."/>
            <person name="Hutchinson M.I."/>
            <person name="Powell A.J."/>
            <person name="Barry K."/>
            <person name="Miller A.N."/>
            <person name="Grigoriev I.V."/>
            <person name="Debuchy R."/>
            <person name="Gladieux P."/>
            <person name="Hiltunen Thoren M."/>
            <person name="Johannesson H."/>
        </authorList>
    </citation>
    <scope>NUCLEOTIDE SEQUENCE</scope>
    <source>
        <strain evidence="2">CBS 123565</strain>
    </source>
</reference>
<dbReference type="EMBL" id="MU853420">
    <property type="protein sequence ID" value="KAK4132087.1"/>
    <property type="molecule type" value="Genomic_DNA"/>
</dbReference>
<name>A0AAN6UFK7_9PEZI</name>
<comment type="caution">
    <text evidence="2">The sequence shown here is derived from an EMBL/GenBank/DDBJ whole genome shotgun (WGS) entry which is preliminary data.</text>
</comment>
<feature type="compositionally biased region" description="Low complexity" evidence="1">
    <location>
        <begin position="1"/>
        <end position="21"/>
    </location>
</feature>
<evidence type="ECO:0000313" key="2">
    <source>
        <dbReference type="EMBL" id="KAK4132087.1"/>
    </source>
</evidence>
<organism evidence="2 3">
    <name type="scientific">Trichocladium antarcticum</name>
    <dbReference type="NCBI Taxonomy" id="1450529"/>
    <lineage>
        <taxon>Eukaryota</taxon>
        <taxon>Fungi</taxon>
        <taxon>Dikarya</taxon>
        <taxon>Ascomycota</taxon>
        <taxon>Pezizomycotina</taxon>
        <taxon>Sordariomycetes</taxon>
        <taxon>Sordariomycetidae</taxon>
        <taxon>Sordariales</taxon>
        <taxon>Chaetomiaceae</taxon>
        <taxon>Trichocladium</taxon>
    </lineage>
</organism>
<evidence type="ECO:0000256" key="1">
    <source>
        <dbReference type="SAM" id="MobiDB-lite"/>
    </source>
</evidence>
<evidence type="ECO:0000313" key="3">
    <source>
        <dbReference type="Proteomes" id="UP001304895"/>
    </source>
</evidence>
<proteinExistence type="predicted"/>
<feature type="region of interest" description="Disordered" evidence="1">
    <location>
        <begin position="1"/>
        <end position="80"/>
    </location>
</feature>
<protein>
    <submittedName>
        <fullName evidence="2">Uncharacterized protein</fullName>
    </submittedName>
</protein>
<gene>
    <name evidence="2" type="ORF">BT67DRAFT_444203</name>
</gene>
<accession>A0AAN6UFK7</accession>
<sequence length="80" mass="8150">MSNDPPSSSSKNSSSGGSSKSTSKDKSDKRSASSRTKAKTTLQKDPAAVSLSNRTGIDGFVHQSFHDGPWSSVGAAGCSS</sequence>
<keyword evidence="3" id="KW-1185">Reference proteome</keyword>
<dbReference type="Proteomes" id="UP001304895">
    <property type="component" value="Unassembled WGS sequence"/>
</dbReference>
<reference evidence="2" key="2">
    <citation type="submission" date="2023-05" db="EMBL/GenBank/DDBJ databases">
        <authorList>
            <consortium name="Lawrence Berkeley National Laboratory"/>
            <person name="Steindorff A."/>
            <person name="Hensen N."/>
            <person name="Bonometti L."/>
            <person name="Westerberg I."/>
            <person name="Brannstrom I.O."/>
            <person name="Guillou S."/>
            <person name="Cros-Aarteil S."/>
            <person name="Calhoun S."/>
            <person name="Haridas S."/>
            <person name="Kuo A."/>
            <person name="Mondo S."/>
            <person name="Pangilinan J."/>
            <person name="Riley R."/>
            <person name="Labutti K."/>
            <person name="Andreopoulos B."/>
            <person name="Lipzen A."/>
            <person name="Chen C."/>
            <person name="Yanf M."/>
            <person name="Daum C."/>
            <person name="Ng V."/>
            <person name="Clum A."/>
            <person name="Ohm R."/>
            <person name="Martin F."/>
            <person name="Silar P."/>
            <person name="Natvig D."/>
            <person name="Lalanne C."/>
            <person name="Gautier V."/>
            <person name="Ament-Velasquez S.L."/>
            <person name="Kruys A."/>
            <person name="Hutchinson M.I."/>
            <person name="Powell A.J."/>
            <person name="Barry K."/>
            <person name="Miller A.N."/>
            <person name="Grigoriev I.V."/>
            <person name="Debuchy R."/>
            <person name="Gladieux P."/>
            <person name="Thoren M.H."/>
            <person name="Johannesson H."/>
        </authorList>
    </citation>
    <scope>NUCLEOTIDE SEQUENCE</scope>
    <source>
        <strain evidence="2">CBS 123565</strain>
    </source>
</reference>
<feature type="compositionally biased region" description="Basic and acidic residues" evidence="1">
    <location>
        <begin position="22"/>
        <end position="31"/>
    </location>
</feature>